<gene>
    <name evidence="3" type="ORF">JAZ04_08535</name>
</gene>
<protein>
    <submittedName>
        <fullName evidence="3">Relaxase/mobilization nuclease domain-containing protein</fullName>
    </submittedName>
</protein>
<organism evidence="3 4">
    <name type="scientific">Candidatus Thiodiazotropha lotti</name>
    <dbReference type="NCBI Taxonomy" id="2792787"/>
    <lineage>
        <taxon>Bacteria</taxon>
        <taxon>Pseudomonadati</taxon>
        <taxon>Pseudomonadota</taxon>
        <taxon>Gammaproteobacteria</taxon>
        <taxon>Chromatiales</taxon>
        <taxon>Sedimenticolaceae</taxon>
        <taxon>Candidatus Thiodiazotropha</taxon>
    </lineage>
</organism>
<feature type="domain" description="MobA/VirD2-like nuclease" evidence="2">
    <location>
        <begin position="23"/>
        <end position="146"/>
    </location>
</feature>
<reference evidence="3" key="1">
    <citation type="journal article" date="2021" name="Proc. Natl. Acad. Sci. U.S.A.">
        <title>Global biogeography of chemosynthetic symbionts reveals both localized and globally distributed symbiont groups. .</title>
        <authorList>
            <person name="Osvatic J.T."/>
            <person name="Wilkins L.G.E."/>
            <person name="Leibrecht L."/>
            <person name="Leray M."/>
            <person name="Zauner S."/>
            <person name="Polzin J."/>
            <person name="Camacho Y."/>
            <person name="Gros O."/>
            <person name="van Gils J.A."/>
            <person name="Eisen J.A."/>
            <person name="Petersen J.M."/>
            <person name="Yuen B."/>
        </authorList>
    </citation>
    <scope>NUCLEOTIDE SEQUENCE</scope>
    <source>
        <strain evidence="3">MAGL173</strain>
    </source>
</reference>
<proteinExistence type="predicted"/>
<dbReference type="Proteomes" id="UP000886687">
    <property type="component" value="Unassembled WGS sequence"/>
</dbReference>
<dbReference type="Pfam" id="PF03432">
    <property type="entry name" value="Relaxase"/>
    <property type="match status" value="1"/>
</dbReference>
<evidence type="ECO:0000313" key="4">
    <source>
        <dbReference type="Proteomes" id="UP000886687"/>
    </source>
</evidence>
<dbReference type="InterPro" id="IPR005094">
    <property type="entry name" value="Endonuclease_MobA/VirD2"/>
</dbReference>
<dbReference type="AlphaFoldDB" id="A0A9E4K4Q4"/>
<evidence type="ECO:0000313" key="3">
    <source>
        <dbReference type="EMBL" id="MCG7938888.1"/>
    </source>
</evidence>
<evidence type="ECO:0000259" key="2">
    <source>
        <dbReference type="Pfam" id="PF03432"/>
    </source>
</evidence>
<feature type="region of interest" description="Disordered" evidence="1">
    <location>
        <begin position="418"/>
        <end position="442"/>
    </location>
</feature>
<comment type="caution">
    <text evidence="3">The sequence shown here is derived from an EMBL/GenBank/DDBJ whole genome shotgun (WGS) entry which is preliminary data.</text>
</comment>
<evidence type="ECO:0000256" key="1">
    <source>
        <dbReference type="SAM" id="MobiDB-lite"/>
    </source>
</evidence>
<name>A0A9E4K4Q4_9GAMM</name>
<dbReference type="EMBL" id="JAEPDI010000004">
    <property type="protein sequence ID" value="MCG7938888.1"/>
    <property type="molecule type" value="Genomic_DNA"/>
</dbReference>
<accession>A0A9E4K4Q4</accession>
<feature type="compositionally biased region" description="Basic and acidic residues" evidence="1">
    <location>
        <begin position="432"/>
        <end position="442"/>
    </location>
</feature>
<sequence>MILKGKQRAHGRQLGTYLLKIDQNEHVEIHELRGFMSHDLPSALSEIDAVSKGTRAQQPFFSLSLNPPQTERVSTKAFEAAIEQVEKKLGLEGQPRAIVFHEKEGRRHAHAVWSRIDTKQMKAINLPHYKIKLRDVSRALFLEHGWTMPPGLIDREDRNPLNYSLAEWQQARRVGLKPQAAKRAFQESWNASDSRKAFAQALLSKGFVLARGDRRGYVALDYRGEVYAVARYAGVKTKDVRARLGDPSALPPIEEAKDHIATDMSRMLQQHLAHAEEGQQKLSASFDFQREQLVQEQRKARRILEDKQSQRWEAETKGRSQRLAKGLLGVWHKLTGRYADTKRQNEQETLLAFHRDRAEKDELIFSHIEQRQHLNLRQRSEAHIREMEIELLRHDIRDYQNMKSGKLSKLREDFIAASQNSGKTIKPRKRDSKRDRGFEPEL</sequence>